<keyword evidence="3" id="KW-1185">Reference proteome</keyword>
<evidence type="ECO:0000313" key="3">
    <source>
        <dbReference type="Proteomes" id="UP000765509"/>
    </source>
</evidence>
<protein>
    <submittedName>
        <fullName evidence="2">Uncharacterized protein</fullName>
    </submittedName>
</protein>
<comment type="caution">
    <text evidence="2">The sequence shown here is derived from an EMBL/GenBank/DDBJ whole genome shotgun (WGS) entry which is preliminary data.</text>
</comment>
<name>A0A9Q3PKR4_9BASI</name>
<organism evidence="2 3">
    <name type="scientific">Austropuccinia psidii MF-1</name>
    <dbReference type="NCBI Taxonomy" id="1389203"/>
    <lineage>
        <taxon>Eukaryota</taxon>
        <taxon>Fungi</taxon>
        <taxon>Dikarya</taxon>
        <taxon>Basidiomycota</taxon>
        <taxon>Pucciniomycotina</taxon>
        <taxon>Pucciniomycetes</taxon>
        <taxon>Pucciniales</taxon>
        <taxon>Sphaerophragmiaceae</taxon>
        <taxon>Austropuccinia</taxon>
    </lineage>
</organism>
<evidence type="ECO:0000313" key="2">
    <source>
        <dbReference type="EMBL" id="MBW0565339.1"/>
    </source>
</evidence>
<feature type="region of interest" description="Disordered" evidence="1">
    <location>
        <begin position="65"/>
        <end position="97"/>
    </location>
</feature>
<gene>
    <name evidence="2" type="ORF">O181_105054</name>
</gene>
<proteinExistence type="predicted"/>
<feature type="compositionally biased region" description="Polar residues" evidence="1">
    <location>
        <begin position="73"/>
        <end position="82"/>
    </location>
</feature>
<reference evidence="2" key="1">
    <citation type="submission" date="2021-03" db="EMBL/GenBank/DDBJ databases">
        <title>Draft genome sequence of rust myrtle Austropuccinia psidii MF-1, a brazilian biotype.</title>
        <authorList>
            <person name="Quecine M.C."/>
            <person name="Pachon D.M.R."/>
            <person name="Bonatelli M.L."/>
            <person name="Correr F.H."/>
            <person name="Franceschini L.M."/>
            <person name="Leite T.F."/>
            <person name="Margarido G.R.A."/>
            <person name="Almeida C.A."/>
            <person name="Ferrarezi J.A."/>
            <person name="Labate C.A."/>
        </authorList>
    </citation>
    <scope>NUCLEOTIDE SEQUENCE</scope>
    <source>
        <strain evidence="2">MF-1</strain>
    </source>
</reference>
<evidence type="ECO:0000256" key="1">
    <source>
        <dbReference type="SAM" id="MobiDB-lite"/>
    </source>
</evidence>
<sequence>MHNLILGILKDNAAFKLCIPESTPKIYFRSRRKSNETNPSYYDSMTSNSSLDKITLREARSLRRDTEKIINESLPTTSTQKNCLPMPTPDTQHPSSDSAEIPFFDANYIPSELDISALSDDQIKGEALEHLGQIISDTLTPFSWTRVPHKMGSPSHGRLKAAKWDLLYKVYIPVLMLSQQMSLDEHKYTNTRRNMGQSEELSNELTKNTVHLIGAINIATSWTVSKDDANAFSENWKKFGLSNQNLFPKQKSKPNDHFANHIPELFQHWGPAQASATWGYEGLIGVFAKMPTNNKIFTSINKINIFTLIEHMN</sequence>
<dbReference type="Proteomes" id="UP000765509">
    <property type="component" value="Unassembled WGS sequence"/>
</dbReference>
<dbReference type="AlphaFoldDB" id="A0A9Q3PKR4"/>
<dbReference type="EMBL" id="AVOT02077259">
    <property type="protein sequence ID" value="MBW0565339.1"/>
    <property type="molecule type" value="Genomic_DNA"/>
</dbReference>
<accession>A0A9Q3PKR4</accession>